<evidence type="ECO:0000313" key="2">
    <source>
        <dbReference type="EMBL" id="EGG00106.1"/>
    </source>
</evidence>
<evidence type="ECO:0000313" key="3">
    <source>
        <dbReference type="Proteomes" id="UP000001072"/>
    </source>
</evidence>
<organism evidence="3">
    <name type="scientific">Melampsora larici-populina (strain 98AG31 / pathotype 3-4-7)</name>
    <name type="common">Poplar leaf rust fungus</name>
    <dbReference type="NCBI Taxonomy" id="747676"/>
    <lineage>
        <taxon>Eukaryota</taxon>
        <taxon>Fungi</taxon>
        <taxon>Dikarya</taxon>
        <taxon>Basidiomycota</taxon>
        <taxon>Pucciniomycotina</taxon>
        <taxon>Pucciniomycetes</taxon>
        <taxon>Pucciniales</taxon>
        <taxon>Melampsoraceae</taxon>
        <taxon>Melampsora</taxon>
    </lineage>
</organism>
<proteinExistence type="predicted"/>
<name>F4S5H7_MELLP</name>
<feature type="region of interest" description="Disordered" evidence="1">
    <location>
        <begin position="49"/>
        <end position="121"/>
    </location>
</feature>
<gene>
    <name evidence="2" type="ORF">MELLADRAFT_68077</name>
</gene>
<evidence type="ECO:0000256" key="1">
    <source>
        <dbReference type="SAM" id="MobiDB-lite"/>
    </source>
</evidence>
<feature type="compositionally biased region" description="Polar residues" evidence="1">
    <location>
        <begin position="108"/>
        <end position="121"/>
    </location>
</feature>
<feature type="compositionally biased region" description="Polar residues" evidence="1">
    <location>
        <begin position="68"/>
        <end position="97"/>
    </location>
</feature>
<accession>F4S5H7</accession>
<dbReference type="HOGENOM" id="CLU_106813_0_0_1"/>
<protein>
    <submittedName>
        <fullName evidence="2">Uncharacterized protein</fullName>
    </submittedName>
</protein>
<dbReference type="EMBL" id="GL883151">
    <property type="protein sequence ID" value="EGG00106.1"/>
    <property type="molecule type" value="Genomic_DNA"/>
</dbReference>
<keyword evidence="3" id="KW-1185">Reference proteome</keyword>
<dbReference type="VEuPathDB" id="FungiDB:MELLADRAFT_68077"/>
<dbReference type="KEGG" id="mlr:MELLADRAFT_68077"/>
<dbReference type="AlphaFoldDB" id="F4S5H7"/>
<dbReference type="RefSeq" id="XP_007416704.1">
    <property type="nucleotide sequence ID" value="XM_007416642.1"/>
</dbReference>
<sequence length="162" mass="17711">MPPSQRKSETHRVICRCQSHECYRGRILDAYGKPQPGVEVNRATFAAHQLSDQKSKATQGHPRPTEDAQVTLSQSFRQLGLNASQSSPSGSGNQLPESHNHRSEPQTEDISTIEPESTVDSGSTKICSLADGLKDAGVIVYDCSKTFQVLKYGLYAIGYDQS</sequence>
<dbReference type="InParanoid" id="F4S5H7"/>
<reference evidence="3" key="1">
    <citation type="journal article" date="2011" name="Proc. Natl. Acad. Sci. U.S.A.">
        <title>Obligate biotrophy features unraveled by the genomic analysis of rust fungi.</title>
        <authorList>
            <person name="Duplessis S."/>
            <person name="Cuomo C.A."/>
            <person name="Lin Y.-C."/>
            <person name="Aerts A."/>
            <person name="Tisserant E."/>
            <person name="Veneault-Fourrey C."/>
            <person name="Joly D.L."/>
            <person name="Hacquard S."/>
            <person name="Amselem J."/>
            <person name="Cantarel B.L."/>
            <person name="Chiu R."/>
            <person name="Coutinho P.M."/>
            <person name="Feau N."/>
            <person name="Field M."/>
            <person name="Frey P."/>
            <person name="Gelhaye E."/>
            <person name="Goldberg J."/>
            <person name="Grabherr M.G."/>
            <person name="Kodira C.D."/>
            <person name="Kohler A."/>
            <person name="Kuees U."/>
            <person name="Lindquist E.A."/>
            <person name="Lucas S.M."/>
            <person name="Mago R."/>
            <person name="Mauceli E."/>
            <person name="Morin E."/>
            <person name="Murat C."/>
            <person name="Pangilinan J.L."/>
            <person name="Park R."/>
            <person name="Pearson M."/>
            <person name="Quesneville H."/>
            <person name="Rouhier N."/>
            <person name="Sakthikumar S."/>
            <person name="Salamov A.A."/>
            <person name="Schmutz J."/>
            <person name="Selles B."/>
            <person name="Shapiro H."/>
            <person name="Tanguay P."/>
            <person name="Tuskan G.A."/>
            <person name="Henrissat B."/>
            <person name="Van de Peer Y."/>
            <person name="Rouze P."/>
            <person name="Ellis J.G."/>
            <person name="Dodds P.N."/>
            <person name="Schein J.E."/>
            <person name="Zhong S."/>
            <person name="Hamelin R.C."/>
            <person name="Grigoriev I.V."/>
            <person name="Szabo L.J."/>
            <person name="Martin F."/>
        </authorList>
    </citation>
    <scope>NUCLEOTIDE SEQUENCE [LARGE SCALE GENOMIC DNA]</scope>
    <source>
        <strain evidence="3">98AG31 / pathotype 3-4-7</strain>
    </source>
</reference>
<dbReference type="GeneID" id="18930963"/>
<dbReference type="Proteomes" id="UP000001072">
    <property type="component" value="Unassembled WGS sequence"/>
</dbReference>